<dbReference type="AlphaFoldDB" id="A0A5B7ES22"/>
<evidence type="ECO:0000313" key="3">
    <source>
        <dbReference type="Proteomes" id="UP000324222"/>
    </source>
</evidence>
<keyword evidence="3" id="KW-1185">Reference proteome</keyword>
<name>A0A5B7ES22_PORTR</name>
<feature type="region of interest" description="Disordered" evidence="1">
    <location>
        <begin position="1"/>
        <end position="37"/>
    </location>
</feature>
<dbReference type="EMBL" id="VSRR010003757">
    <property type="protein sequence ID" value="MPC37351.1"/>
    <property type="molecule type" value="Genomic_DNA"/>
</dbReference>
<proteinExistence type="predicted"/>
<reference evidence="2 3" key="1">
    <citation type="submission" date="2019-05" db="EMBL/GenBank/DDBJ databases">
        <title>Another draft genome of Portunus trituberculatus and its Hox gene families provides insights of decapod evolution.</title>
        <authorList>
            <person name="Jeong J.-H."/>
            <person name="Song I."/>
            <person name="Kim S."/>
            <person name="Choi T."/>
            <person name="Kim D."/>
            <person name="Ryu S."/>
            <person name="Kim W."/>
        </authorList>
    </citation>
    <scope>NUCLEOTIDE SEQUENCE [LARGE SCALE GENOMIC DNA]</scope>
    <source>
        <tissue evidence="2">Muscle</tissue>
    </source>
</reference>
<comment type="caution">
    <text evidence="2">The sequence shown here is derived from an EMBL/GenBank/DDBJ whole genome shotgun (WGS) entry which is preliminary data.</text>
</comment>
<protein>
    <submittedName>
        <fullName evidence="2">Uncharacterized protein</fullName>
    </submittedName>
</protein>
<sequence length="119" mass="13301">MAVSTTWSELKAEGATPRPLNPALKESIHYSSPAPRSRNSFDRLFFTPLLSSPSSPSSFTNTQYSLSPSHLSDNYTRSSSPLRHLPHITLVMVQCCWLLMRLISSGTNQHRQHPVGMMC</sequence>
<organism evidence="2 3">
    <name type="scientific">Portunus trituberculatus</name>
    <name type="common">Swimming crab</name>
    <name type="synonym">Neptunus trituberculatus</name>
    <dbReference type="NCBI Taxonomy" id="210409"/>
    <lineage>
        <taxon>Eukaryota</taxon>
        <taxon>Metazoa</taxon>
        <taxon>Ecdysozoa</taxon>
        <taxon>Arthropoda</taxon>
        <taxon>Crustacea</taxon>
        <taxon>Multicrustacea</taxon>
        <taxon>Malacostraca</taxon>
        <taxon>Eumalacostraca</taxon>
        <taxon>Eucarida</taxon>
        <taxon>Decapoda</taxon>
        <taxon>Pleocyemata</taxon>
        <taxon>Brachyura</taxon>
        <taxon>Eubrachyura</taxon>
        <taxon>Portunoidea</taxon>
        <taxon>Portunidae</taxon>
        <taxon>Portuninae</taxon>
        <taxon>Portunus</taxon>
    </lineage>
</organism>
<evidence type="ECO:0000313" key="2">
    <source>
        <dbReference type="EMBL" id="MPC37351.1"/>
    </source>
</evidence>
<gene>
    <name evidence="2" type="ORF">E2C01_030825</name>
</gene>
<dbReference type="Proteomes" id="UP000324222">
    <property type="component" value="Unassembled WGS sequence"/>
</dbReference>
<evidence type="ECO:0000256" key="1">
    <source>
        <dbReference type="SAM" id="MobiDB-lite"/>
    </source>
</evidence>
<accession>A0A5B7ES22</accession>